<dbReference type="EMBL" id="CM026428">
    <property type="protein sequence ID" value="KAG0566953.1"/>
    <property type="molecule type" value="Genomic_DNA"/>
</dbReference>
<dbReference type="AlphaFoldDB" id="A0A8T0H6J2"/>
<keyword evidence="7" id="KW-0496">Mitochondrion</keyword>
<dbReference type="Pfam" id="PF01553">
    <property type="entry name" value="Acyltransferase"/>
    <property type="match status" value="1"/>
</dbReference>
<keyword evidence="4" id="KW-1000">Mitochondrion outer membrane</keyword>
<feature type="compositionally biased region" description="Basic and acidic residues" evidence="12">
    <location>
        <begin position="27"/>
        <end position="39"/>
    </location>
</feature>
<sequence>MMIPEDQTLCCTDAKSNPEKNQGIEEMEPKQSEHGEETSKGMASRWGQNMRAMQVRIRSRFRVAMTSRRFLRQKSRGAGLVSVSGSPALRATATGFVVARVFQGNVILKKMARNLAKQEWQKRVGWVKSSIRPVTIFPSSVSSRFWSWLGYSAAGGVVVVTEQQHQPAQAEALVLTTPGESAHGSGSQGVVGAKEEAKKSKAAYYEKLAYTRAREQSLSSQLAQAVVLPTVASASHMFMHGMNVTEVYGADKLEEAIKNRPEGQSLITVCNHVASMDDPLVMGAILRPKLFLHPKSLRWTLCATDQCFSNAAVSAFFDSVKVLPLKRGAGLQQEGMDIALSKLRRGDWVHIFPEGGRSRDGGKTIGTVRRGIGRLIKDVERTPLVIPFVHTGMQDVMPIGSKFPSPGKKVFVLIGDPIELDDLVKENSGKLTSPAEFYDAIARRVRQRMQLLKEELDQLVRVRELQLAAEEEKRHYSVERAQDLLQYIDWEAQGHLPESASNRKKRFLDLNSVRNSDEYAQTSEVEGESGEKHLTQTNMTQKLPVPDERNFEAEMEDLFGLEDDWDSLSKPSILLEVEGFVDTPTFLGMGFATRGLLSRPRKEWQAAEVKGWWYSGQFATNPLN</sequence>
<comment type="similarity">
    <text evidence="2">Belongs to the taffazin family.</text>
</comment>
<dbReference type="GO" id="GO:0006644">
    <property type="term" value="P:phospholipid metabolic process"/>
    <property type="evidence" value="ECO:0007669"/>
    <property type="project" value="InterPro"/>
</dbReference>
<keyword evidence="6" id="KW-0443">Lipid metabolism</keyword>
<evidence type="ECO:0000313" key="15">
    <source>
        <dbReference type="Proteomes" id="UP000822688"/>
    </source>
</evidence>
<gene>
    <name evidence="14" type="ORF">KC19_7G099400</name>
</gene>
<dbReference type="PANTHER" id="PTHR12497:SF0">
    <property type="entry name" value="TAFAZZIN"/>
    <property type="match status" value="1"/>
</dbReference>
<feature type="region of interest" description="Disordered" evidence="12">
    <location>
        <begin position="1"/>
        <end position="44"/>
    </location>
</feature>
<evidence type="ECO:0000313" key="14">
    <source>
        <dbReference type="EMBL" id="KAG0566953.1"/>
    </source>
</evidence>
<evidence type="ECO:0000256" key="10">
    <source>
        <dbReference type="ARBA" id="ARBA00024323"/>
    </source>
</evidence>
<evidence type="ECO:0000256" key="8">
    <source>
        <dbReference type="ARBA" id="ARBA00023136"/>
    </source>
</evidence>
<dbReference type="PANTHER" id="PTHR12497">
    <property type="entry name" value="TAZ PROTEIN TAFAZZIN"/>
    <property type="match status" value="1"/>
</dbReference>
<evidence type="ECO:0000256" key="3">
    <source>
        <dbReference type="ARBA" id="ARBA00022679"/>
    </source>
</evidence>
<name>A0A8T0H6J2_CERPU</name>
<keyword evidence="15" id="KW-1185">Reference proteome</keyword>
<organism evidence="14 15">
    <name type="scientific">Ceratodon purpureus</name>
    <name type="common">Fire moss</name>
    <name type="synonym">Dicranum purpureum</name>
    <dbReference type="NCBI Taxonomy" id="3225"/>
    <lineage>
        <taxon>Eukaryota</taxon>
        <taxon>Viridiplantae</taxon>
        <taxon>Streptophyta</taxon>
        <taxon>Embryophyta</taxon>
        <taxon>Bryophyta</taxon>
        <taxon>Bryophytina</taxon>
        <taxon>Bryopsida</taxon>
        <taxon>Dicranidae</taxon>
        <taxon>Pseudoditrichales</taxon>
        <taxon>Ditrichaceae</taxon>
        <taxon>Ceratodon</taxon>
    </lineage>
</organism>
<proteinExistence type="inferred from homology"/>
<dbReference type="SMART" id="SM00563">
    <property type="entry name" value="PlsC"/>
    <property type="match status" value="1"/>
</dbReference>
<evidence type="ECO:0000256" key="1">
    <source>
        <dbReference type="ARBA" id="ARBA00004137"/>
    </source>
</evidence>
<evidence type="ECO:0000259" key="13">
    <source>
        <dbReference type="SMART" id="SM00563"/>
    </source>
</evidence>
<dbReference type="GO" id="GO:0005743">
    <property type="term" value="C:mitochondrial inner membrane"/>
    <property type="evidence" value="ECO:0007669"/>
    <property type="project" value="UniProtKB-SubCell"/>
</dbReference>
<evidence type="ECO:0000256" key="11">
    <source>
        <dbReference type="ARBA" id="ARBA00047906"/>
    </source>
</evidence>
<evidence type="ECO:0000256" key="5">
    <source>
        <dbReference type="ARBA" id="ARBA00022792"/>
    </source>
</evidence>
<accession>A0A8T0H6J2</accession>
<keyword evidence="3" id="KW-0808">Transferase</keyword>
<reference evidence="14" key="1">
    <citation type="submission" date="2020-06" db="EMBL/GenBank/DDBJ databases">
        <title>WGS assembly of Ceratodon purpureus strain R40.</title>
        <authorList>
            <person name="Carey S.B."/>
            <person name="Jenkins J."/>
            <person name="Shu S."/>
            <person name="Lovell J.T."/>
            <person name="Sreedasyam A."/>
            <person name="Maumus F."/>
            <person name="Tiley G.P."/>
            <person name="Fernandez-Pozo N."/>
            <person name="Barry K."/>
            <person name="Chen C."/>
            <person name="Wang M."/>
            <person name="Lipzen A."/>
            <person name="Daum C."/>
            <person name="Saski C.A."/>
            <person name="Payton A.C."/>
            <person name="Mcbreen J.C."/>
            <person name="Conrad R.E."/>
            <person name="Kollar L.M."/>
            <person name="Olsson S."/>
            <person name="Huttunen S."/>
            <person name="Landis J.B."/>
            <person name="Wickett N.J."/>
            <person name="Johnson M.G."/>
            <person name="Rensing S.A."/>
            <person name="Grimwood J."/>
            <person name="Schmutz J."/>
            <person name="Mcdaniel S.F."/>
        </authorList>
    </citation>
    <scope>NUCLEOTIDE SEQUENCE</scope>
    <source>
        <strain evidence="14">R40</strain>
    </source>
</reference>
<evidence type="ECO:0000256" key="4">
    <source>
        <dbReference type="ARBA" id="ARBA00022787"/>
    </source>
</evidence>
<dbReference type="InterPro" id="IPR002123">
    <property type="entry name" value="Plipid/glycerol_acylTrfase"/>
</dbReference>
<evidence type="ECO:0000256" key="6">
    <source>
        <dbReference type="ARBA" id="ARBA00023098"/>
    </source>
</evidence>
<evidence type="ECO:0000256" key="9">
    <source>
        <dbReference type="ARBA" id="ARBA00023315"/>
    </source>
</evidence>
<dbReference type="Proteomes" id="UP000822688">
    <property type="component" value="Chromosome 7"/>
</dbReference>
<evidence type="ECO:0000256" key="2">
    <source>
        <dbReference type="ARBA" id="ARBA00010524"/>
    </source>
</evidence>
<dbReference type="PRINTS" id="PR00979">
    <property type="entry name" value="TAFAZZIN"/>
</dbReference>
<dbReference type="InterPro" id="IPR000872">
    <property type="entry name" value="Tafazzin"/>
</dbReference>
<evidence type="ECO:0000256" key="7">
    <source>
        <dbReference type="ARBA" id="ARBA00023128"/>
    </source>
</evidence>
<dbReference type="GO" id="GO:0008374">
    <property type="term" value="F:O-acyltransferase activity"/>
    <property type="evidence" value="ECO:0007669"/>
    <property type="project" value="TreeGrafter"/>
</dbReference>
<evidence type="ECO:0000256" key="12">
    <source>
        <dbReference type="SAM" id="MobiDB-lite"/>
    </source>
</evidence>
<comment type="catalytic activity">
    <reaction evidence="11">
        <text>1'-[1,2-diacyl-sn-glycero-3-phospho],3'-[1-acyl-sn-glycero-3-phospho]-glycerol + a 1,2-diacyl-sn-glycero-3-phosphocholine = a cardiolipin + a 1-acyl-sn-glycero-3-phosphocholine</text>
        <dbReference type="Rhea" id="RHEA:33731"/>
        <dbReference type="ChEBI" id="CHEBI:57643"/>
        <dbReference type="ChEBI" id="CHEBI:58168"/>
        <dbReference type="ChEBI" id="CHEBI:62237"/>
        <dbReference type="ChEBI" id="CHEBI:64743"/>
    </reaction>
    <physiologicalReaction direction="left-to-right" evidence="11">
        <dbReference type="Rhea" id="RHEA:33732"/>
    </physiologicalReaction>
    <physiologicalReaction direction="right-to-left" evidence="11">
        <dbReference type="Rhea" id="RHEA:33733"/>
    </physiologicalReaction>
</comment>
<dbReference type="SUPFAM" id="SSF69593">
    <property type="entry name" value="Glycerol-3-phosphate (1)-acyltransferase"/>
    <property type="match status" value="1"/>
</dbReference>
<dbReference type="GO" id="GO:0005741">
    <property type="term" value="C:mitochondrial outer membrane"/>
    <property type="evidence" value="ECO:0007669"/>
    <property type="project" value="UniProtKB-SubCell"/>
</dbReference>
<protein>
    <recommendedName>
        <fullName evidence="13">Phospholipid/glycerol acyltransferase domain-containing protein</fullName>
    </recommendedName>
</protein>
<dbReference type="CDD" id="cd07989">
    <property type="entry name" value="LPLAT_AGPAT-like"/>
    <property type="match status" value="1"/>
</dbReference>
<keyword evidence="5" id="KW-0999">Mitochondrion inner membrane</keyword>
<keyword evidence="9" id="KW-0012">Acyltransferase</keyword>
<comment type="caution">
    <text evidence="14">The sequence shown here is derived from an EMBL/GenBank/DDBJ whole genome shotgun (WGS) entry which is preliminary data.</text>
</comment>
<keyword evidence="8" id="KW-0472">Membrane</keyword>
<comment type="subcellular location">
    <subcellularLocation>
        <location evidence="1">Mitochondrion inner membrane</location>
        <topology evidence="1">Peripheral membrane protein</topology>
        <orientation evidence="1">Intermembrane side</orientation>
    </subcellularLocation>
    <subcellularLocation>
        <location evidence="10">Mitochondrion outer membrane</location>
        <topology evidence="10">Peripheral membrane protein</topology>
        <orientation evidence="10">Intermembrane side</orientation>
    </subcellularLocation>
</comment>
<feature type="domain" description="Phospholipid/glycerol acyltransferase" evidence="13">
    <location>
        <begin position="266"/>
        <end position="393"/>
    </location>
</feature>